<proteinExistence type="predicted"/>
<dbReference type="EMBL" id="CP001001">
    <property type="protein sequence ID" value="ACB26855.1"/>
    <property type="molecule type" value="Genomic_DNA"/>
</dbReference>
<dbReference type="eggNOG" id="ENOG50311U8">
    <property type="taxonomic scope" value="Bacteria"/>
</dbReference>
<organism evidence="2 3">
    <name type="scientific">Methylobacterium radiotolerans (strain ATCC 27329 / DSM 1819 / JCM 2831 / NBRC 15690 / NCIMB 10815 / 0-1)</name>
    <dbReference type="NCBI Taxonomy" id="426355"/>
    <lineage>
        <taxon>Bacteria</taxon>
        <taxon>Pseudomonadati</taxon>
        <taxon>Pseudomonadota</taxon>
        <taxon>Alphaproteobacteria</taxon>
        <taxon>Hyphomicrobiales</taxon>
        <taxon>Methylobacteriaceae</taxon>
        <taxon>Methylobacterium</taxon>
    </lineage>
</organism>
<sequence>MTGPGTASPDPPVTSRPVPDRPAPHRPVPIGPLRRSARRNDACGQPLGRVNARPRPTEPSLTRSIPALLLAAATLAALPAAALAQDRPGAGAAPPVETAPKPAADTKDPGKTATEAVTHPSAVPPAEGEVGTGKPPATGDAPTTGR</sequence>
<protein>
    <submittedName>
        <fullName evidence="2">Uncharacterized protein</fullName>
    </submittedName>
</protein>
<evidence type="ECO:0000313" key="3">
    <source>
        <dbReference type="Proteomes" id="UP000006589"/>
    </source>
</evidence>
<dbReference type="STRING" id="426355.Mrad2831_4895"/>
<dbReference type="Proteomes" id="UP000006589">
    <property type="component" value="Chromosome"/>
</dbReference>
<dbReference type="KEGG" id="mrd:Mrad2831_4895"/>
<reference evidence="2 3" key="1">
    <citation type="submission" date="2008-03" db="EMBL/GenBank/DDBJ databases">
        <title>Complete sequence of chromosome of Methylobacterium radiotolerans JCM 2831.</title>
        <authorList>
            <consortium name="US DOE Joint Genome Institute"/>
            <person name="Copeland A."/>
            <person name="Lucas S."/>
            <person name="Lapidus A."/>
            <person name="Glavina del Rio T."/>
            <person name="Dalin E."/>
            <person name="Tice H."/>
            <person name="Bruce D."/>
            <person name="Goodwin L."/>
            <person name="Pitluck S."/>
            <person name="Kiss H."/>
            <person name="Brettin T."/>
            <person name="Detter J.C."/>
            <person name="Han C."/>
            <person name="Kuske C.R."/>
            <person name="Schmutz J."/>
            <person name="Larimer F."/>
            <person name="Land M."/>
            <person name="Hauser L."/>
            <person name="Kyrpides N."/>
            <person name="Mikhailova N."/>
            <person name="Marx C.J."/>
            <person name="Richardson P."/>
        </authorList>
    </citation>
    <scope>NUCLEOTIDE SEQUENCE [LARGE SCALE GENOMIC DNA]</scope>
    <source>
        <strain evidence="3">ATCC 27329 / DSM 1819 / JCM 2831 / NBRC 15690 / NCIMB 10815 / 0-1</strain>
    </source>
</reference>
<feature type="region of interest" description="Disordered" evidence="1">
    <location>
        <begin position="85"/>
        <end position="146"/>
    </location>
</feature>
<name>B1LSY4_METRJ</name>
<gene>
    <name evidence="2" type="ordered locus">Mrad2831_4895</name>
</gene>
<evidence type="ECO:0000256" key="1">
    <source>
        <dbReference type="SAM" id="MobiDB-lite"/>
    </source>
</evidence>
<evidence type="ECO:0000313" key="2">
    <source>
        <dbReference type="EMBL" id="ACB26855.1"/>
    </source>
</evidence>
<feature type="region of interest" description="Disordered" evidence="1">
    <location>
        <begin position="1"/>
        <end position="60"/>
    </location>
</feature>
<accession>B1LSY4</accession>
<dbReference type="AlphaFoldDB" id="B1LSY4"/>
<dbReference type="HOGENOM" id="CLU_1775288_0_0_5"/>